<dbReference type="AlphaFoldDB" id="A0A4P8L2N7"/>
<evidence type="ECO:0000313" key="2">
    <source>
        <dbReference type="EMBL" id="QCQ22098.1"/>
    </source>
</evidence>
<dbReference type="OrthoDB" id="9757917at2"/>
<reference evidence="2 3" key="1">
    <citation type="submission" date="2019-05" db="EMBL/GenBank/DDBJ databases">
        <title>The Complete Genome Sequence of the n-alkane-degrading Desulfoglaeba alkanexedens ALDC reveals multiple alkylsuccinate synthase gene clusters.</title>
        <authorList>
            <person name="Callaghan A.V."/>
            <person name="Davidova I.A."/>
            <person name="Duncan K.E."/>
            <person name="Morris B."/>
            <person name="McInerney M.J."/>
        </authorList>
    </citation>
    <scope>NUCLEOTIDE SEQUENCE [LARGE SCALE GENOMIC DNA]</scope>
    <source>
        <strain evidence="2 3">ALDC</strain>
    </source>
</reference>
<feature type="compositionally biased region" description="Pro residues" evidence="1">
    <location>
        <begin position="831"/>
        <end position="846"/>
    </location>
</feature>
<dbReference type="EMBL" id="CP040098">
    <property type="protein sequence ID" value="QCQ22098.1"/>
    <property type="molecule type" value="Genomic_DNA"/>
</dbReference>
<keyword evidence="2" id="KW-0067">ATP-binding</keyword>
<accession>A0A4P8L2N7</accession>
<name>A0A4P8L2N7_9BACT</name>
<feature type="region of interest" description="Disordered" evidence="1">
    <location>
        <begin position="814"/>
        <end position="853"/>
    </location>
</feature>
<gene>
    <name evidence="2" type="ORF">FDQ92_07910</name>
</gene>
<reference evidence="2 3" key="2">
    <citation type="submission" date="2019-05" db="EMBL/GenBank/DDBJ databases">
        <authorList>
            <person name="Suflita J.M."/>
            <person name="Marks C.R."/>
        </authorList>
    </citation>
    <scope>NUCLEOTIDE SEQUENCE [LARGE SCALE GENOMIC DNA]</scope>
    <source>
        <strain evidence="2 3">ALDC</strain>
    </source>
</reference>
<dbReference type="InterPro" id="IPR007555">
    <property type="entry name" value="DUF499"/>
</dbReference>
<sequence>MEPWYKIATPRKEVREGRSFNPDEFAIHLEQVIAKTAPEDYREPAKFFSRTCFTRALREHAGMVLRRLSGETVNTAPVMTLITQFGGGKTHTLAALYHLATNGEKAAEYSGVGELLSEAGIKTVPAARVAAFVGNAWDPREGRETPWIDVAWQLAGNEGVRELGPAAKTTPPGTEALARVFQAAGGPVLLLFDEVLNFLNRHRGMAEQFHAFIQNLTVATTGTTQGAAVISLPRSQVEMTDWDMQWQDKITKVVRRVAKDLIANDETEISEVVRRRLFEDIGSERVRKAVCKTYADWCFERRAQLPPEWTAVDSAATESKAREYLRGRFEVCYPFHPATLSVFQRKWQALSQYQQTRGTLAMLAQWISWAYRTGFTEARREPLITLGSAPLEVPEFRSVVLGQLGESRLVAAIDSDISGAQSHARSLDVDTKGALQNIHRRVATTILFESSGGQIDKVAHLPELRFALGEPEVDTTSVDTAAFSLEDKSYFIRRVGSDGFKISHQATMKKVVSDRRASLDEDTEIRPAMRIIIQKEFDRGASLPIVPFPADGASVQDTPKLTLVVVEPESEWTGSGPLRLQIAEWTRQRGKSPRLYPGSLVWCIRKPGRDFREKVELWLAWKRVAKEIAEGTLGGDFDRADRAELHAKVSDAEDAAKDEVWGGYRFVVIADQQEPDGLKTIDLGAGHSSGSETLCGRIITALKSQALLNESVGAGYIERNWPPALRESGAWPLSSLRQSFLNGSLTRLLDPDTILRSKIVEFVSRGDFGLASGVKPDGNYQRVLFRETTDPADVTFESGVFLLLKAKAIGFKAPPEPVPPGSEEPVSTPELLPPPEPGPGSEPPCLPAGREPAPDLGTKAFRIHGDVPPEIWNRLGTKILPKLRSGTDLKIGIDFSVTIDRQLERTFEADLKQIFEDLGLTGRVQFE</sequence>
<keyword evidence="3" id="KW-1185">Reference proteome</keyword>
<dbReference type="Pfam" id="PF04465">
    <property type="entry name" value="DUF499"/>
    <property type="match status" value="1"/>
</dbReference>
<dbReference type="GO" id="GO:0005524">
    <property type="term" value="F:ATP binding"/>
    <property type="evidence" value="ECO:0007669"/>
    <property type="project" value="UniProtKB-KW"/>
</dbReference>
<dbReference type="KEGG" id="dax:FDQ92_07910"/>
<dbReference type="RefSeq" id="WP_137424067.1">
    <property type="nucleotide sequence ID" value="NZ_CP040098.1"/>
</dbReference>
<protein>
    <submittedName>
        <fullName evidence="2">ATP-binding protein</fullName>
    </submittedName>
</protein>
<keyword evidence="2" id="KW-0547">Nucleotide-binding</keyword>
<dbReference type="Proteomes" id="UP000298602">
    <property type="component" value="Chromosome"/>
</dbReference>
<proteinExistence type="predicted"/>
<evidence type="ECO:0000313" key="3">
    <source>
        <dbReference type="Proteomes" id="UP000298602"/>
    </source>
</evidence>
<organism evidence="2 3">
    <name type="scientific">Desulfoglaeba alkanexedens ALDC</name>
    <dbReference type="NCBI Taxonomy" id="980445"/>
    <lineage>
        <taxon>Bacteria</taxon>
        <taxon>Pseudomonadati</taxon>
        <taxon>Thermodesulfobacteriota</taxon>
        <taxon>Syntrophobacteria</taxon>
        <taxon>Syntrophobacterales</taxon>
        <taxon>Syntrophobacteraceae</taxon>
        <taxon>Desulfoglaeba</taxon>
    </lineage>
</organism>
<evidence type="ECO:0000256" key="1">
    <source>
        <dbReference type="SAM" id="MobiDB-lite"/>
    </source>
</evidence>